<protein>
    <submittedName>
        <fullName evidence="1">Uncharacterized protein</fullName>
    </submittedName>
</protein>
<dbReference type="Proteomes" id="UP001608902">
    <property type="component" value="Unassembled WGS sequence"/>
</dbReference>
<accession>A0ABD6EWZ7</accession>
<comment type="caution">
    <text evidence="1">The sequence shown here is derived from an EMBL/GenBank/DDBJ whole genome shotgun (WGS) entry which is preliminary data.</text>
</comment>
<keyword evidence="2" id="KW-1185">Reference proteome</keyword>
<gene>
    <name evidence="1" type="ORF">AB6A40_008725</name>
</gene>
<name>A0ABD6EWZ7_9BILA</name>
<dbReference type="EMBL" id="JBGFUD010008326">
    <property type="protein sequence ID" value="MFH4982016.1"/>
    <property type="molecule type" value="Genomic_DNA"/>
</dbReference>
<evidence type="ECO:0000313" key="1">
    <source>
        <dbReference type="EMBL" id="MFH4982016.1"/>
    </source>
</evidence>
<sequence>MAFKFRLLLVERLSIGETNMIEHEFAIKLRQERCLDRSTGTVAELFAVDGSIIRKYCCRWTLTETKRQQCILYRFLS</sequence>
<dbReference type="AlphaFoldDB" id="A0ABD6EWZ7"/>
<evidence type="ECO:0000313" key="2">
    <source>
        <dbReference type="Proteomes" id="UP001608902"/>
    </source>
</evidence>
<organism evidence="1 2">
    <name type="scientific">Gnathostoma spinigerum</name>
    <dbReference type="NCBI Taxonomy" id="75299"/>
    <lineage>
        <taxon>Eukaryota</taxon>
        <taxon>Metazoa</taxon>
        <taxon>Ecdysozoa</taxon>
        <taxon>Nematoda</taxon>
        <taxon>Chromadorea</taxon>
        <taxon>Rhabditida</taxon>
        <taxon>Spirurina</taxon>
        <taxon>Gnathostomatomorpha</taxon>
        <taxon>Gnathostomatoidea</taxon>
        <taxon>Gnathostomatidae</taxon>
        <taxon>Gnathostoma</taxon>
    </lineage>
</organism>
<reference evidence="1 2" key="1">
    <citation type="submission" date="2024-08" db="EMBL/GenBank/DDBJ databases">
        <title>Gnathostoma spinigerum genome.</title>
        <authorList>
            <person name="Gonzalez-Bertolin B."/>
            <person name="Monzon S."/>
            <person name="Zaballos A."/>
            <person name="Jimenez P."/>
            <person name="Dekumyoy P."/>
            <person name="Varona S."/>
            <person name="Cuesta I."/>
            <person name="Sumanam S."/>
            <person name="Adisakwattana P."/>
            <person name="Gasser R.B."/>
            <person name="Hernandez-Gonzalez A."/>
            <person name="Young N.D."/>
            <person name="Perteguer M.J."/>
        </authorList>
    </citation>
    <scope>NUCLEOTIDE SEQUENCE [LARGE SCALE GENOMIC DNA]</scope>
    <source>
        <strain evidence="1">AL3</strain>
        <tissue evidence="1">Liver</tissue>
    </source>
</reference>
<proteinExistence type="predicted"/>